<name>Q10UX7_TRIEI</name>
<dbReference type="SUPFAM" id="SSF48452">
    <property type="entry name" value="TPR-like"/>
    <property type="match status" value="2"/>
</dbReference>
<feature type="repeat" description="TPR" evidence="3">
    <location>
        <begin position="183"/>
        <end position="216"/>
    </location>
</feature>
<dbReference type="Gene3D" id="1.25.40.10">
    <property type="entry name" value="Tetratricopeptide repeat domain"/>
    <property type="match status" value="3"/>
</dbReference>
<feature type="repeat" description="TPR" evidence="3">
    <location>
        <begin position="112"/>
        <end position="145"/>
    </location>
</feature>
<organism evidence="4">
    <name type="scientific">Trichodesmium erythraeum (strain IMS101)</name>
    <dbReference type="NCBI Taxonomy" id="203124"/>
    <lineage>
        <taxon>Bacteria</taxon>
        <taxon>Bacillati</taxon>
        <taxon>Cyanobacteriota</taxon>
        <taxon>Cyanophyceae</taxon>
        <taxon>Oscillatoriophycideae</taxon>
        <taxon>Oscillatoriales</taxon>
        <taxon>Microcoleaceae</taxon>
        <taxon>Trichodesmium</taxon>
    </lineage>
</organism>
<dbReference type="RefSeq" id="WP_011614241.1">
    <property type="nucleotide sequence ID" value="NC_008312.1"/>
</dbReference>
<sequence length="288" mass="32519">MPHQNLLVCLLITLGMWGTTLKPVQGQALVPHVLQLDSAQLEQTGLGLAEEALQLARFQQFDLALSRAELATELAPNNQRNWELLGGLYIKAEKLEESIYALKRAQELNPSPDVHFILGRVYFEKSDYKNAIEELRKGLKFKPENSEALFNLGNAYYKHGKFKRAITQYEQAYDLEKKEWPAMAAINNIGLVQYEMGKVDDAIAKWRQAISIESEAAEPLLAIAVALYAQGDKEQSLAKGEEALLLDSRYADIDYLEGQLWGKRLIEDAKIFLATPRIQKTLAKIEED</sequence>
<proteinExistence type="predicted"/>
<dbReference type="Pfam" id="PF13414">
    <property type="entry name" value="TPR_11"/>
    <property type="match status" value="2"/>
</dbReference>
<dbReference type="PANTHER" id="PTHR45586:SF1">
    <property type="entry name" value="LIPOPOLYSACCHARIDE ASSEMBLY PROTEIN B"/>
    <property type="match status" value="1"/>
</dbReference>
<evidence type="ECO:0000256" key="1">
    <source>
        <dbReference type="ARBA" id="ARBA00022737"/>
    </source>
</evidence>
<dbReference type="InterPro" id="IPR011990">
    <property type="entry name" value="TPR-like_helical_dom_sf"/>
</dbReference>
<dbReference type="AlphaFoldDB" id="Q10UX7"/>
<protein>
    <submittedName>
        <fullName evidence="4">Tetratricopeptide TPR_2</fullName>
    </submittedName>
</protein>
<keyword evidence="1" id="KW-0677">Repeat</keyword>
<keyword evidence="2 3" id="KW-0802">TPR repeat</keyword>
<feature type="repeat" description="TPR" evidence="3">
    <location>
        <begin position="146"/>
        <end position="179"/>
    </location>
</feature>
<evidence type="ECO:0000313" key="4">
    <source>
        <dbReference type="EMBL" id="ABG53947.1"/>
    </source>
</evidence>
<dbReference type="EMBL" id="CP000393">
    <property type="protein sequence ID" value="ABG53947.1"/>
    <property type="molecule type" value="Genomic_DNA"/>
</dbReference>
<dbReference type="PROSITE" id="PS50293">
    <property type="entry name" value="TPR_REGION"/>
    <property type="match status" value="2"/>
</dbReference>
<evidence type="ECO:0000256" key="3">
    <source>
        <dbReference type="PROSITE-ProRule" id="PRU00339"/>
    </source>
</evidence>
<dbReference type="eggNOG" id="COG0457">
    <property type="taxonomic scope" value="Bacteria"/>
</dbReference>
<dbReference type="Pfam" id="PF13181">
    <property type="entry name" value="TPR_8"/>
    <property type="match status" value="1"/>
</dbReference>
<dbReference type="HOGENOM" id="CLU_066014_0_0_3"/>
<dbReference type="PROSITE" id="PS50005">
    <property type="entry name" value="TPR"/>
    <property type="match status" value="3"/>
</dbReference>
<evidence type="ECO:0000256" key="2">
    <source>
        <dbReference type="ARBA" id="ARBA00022803"/>
    </source>
</evidence>
<accession>Q10UX7</accession>
<dbReference type="InterPro" id="IPR019734">
    <property type="entry name" value="TPR_rpt"/>
</dbReference>
<dbReference type="SMART" id="SM00028">
    <property type="entry name" value="TPR"/>
    <property type="match status" value="5"/>
</dbReference>
<reference evidence="4" key="1">
    <citation type="submission" date="2006-06" db="EMBL/GenBank/DDBJ databases">
        <title>Complete sequence of Trichodesmium erythraeum IMS101.</title>
        <authorList>
            <consortium name="US DOE Joint Genome Institute"/>
            <person name="Copeland A."/>
            <person name="Lucas S."/>
            <person name="Lapidus A."/>
            <person name="Barry K."/>
            <person name="Detter J.C."/>
            <person name="Glavina del Rio T."/>
            <person name="Hammon N."/>
            <person name="Israni S."/>
            <person name="Dalin E."/>
            <person name="Tice H."/>
            <person name="Pitluck S."/>
            <person name="Kiss H."/>
            <person name="Munk A.C."/>
            <person name="Brettin T."/>
            <person name="Bruce D."/>
            <person name="Han C."/>
            <person name="Tapia R."/>
            <person name="Gilna P."/>
            <person name="Schmutz J."/>
            <person name="Larimer F."/>
            <person name="Land M."/>
            <person name="Hauser L."/>
            <person name="Kyrpides N."/>
            <person name="Kim E."/>
            <person name="Richardson P."/>
        </authorList>
    </citation>
    <scope>NUCLEOTIDE SEQUENCE [LARGE SCALE GENOMIC DNA]</scope>
    <source>
        <strain evidence="4">IMS101</strain>
    </source>
</reference>
<dbReference type="STRING" id="203124.Tery_5036"/>
<dbReference type="KEGG" id="ter:Tery_5036"/>
<gene>
    <name evidence="4" type="ordered locus">Tery_5036</name>
</gene>
<dbReference type="PANTHER" id="PTHR45586">
    <property type="entry name" value="TPR REPEAT-CONTAINING PROTEIN PA4667"/>
    <property type="match status" value="1"/>
</dbReference>
<dbReference type="InterPro" id="IPR051012">
    <property type="entry name" value="CellSynth/LPSAsmb/PSIAsmb"/>
</dbReference>